<dbReference type="FunFam" id="3.30.450.20:FF:000135">
    <property type="entry name" value="Ptaureo1a lov2 domain"/>
    <property type="match status" value="1"/>
</dbReference>
<organism evidence="7">
    <name type="scientific">Scytosiphon lomentaria</name>
    <name type="common">Beanweed</name>
    <name type="synonym">Chorda lomentaria</name>
    <dbReference type="NCBI Taxonomy" id="27967"/>
    <lineage>
        <taxon>Eukaryota</taxon>
        <taxon>Sar</taxon>
        <taxon>Stramenopiles</taxon>
        <taxon>Ochrophyta</taxon>
        <taxon>PX clade</taxon>
        <taxon>Phaeophyceae</taxon>
        <taxon>Ectocarpales</taxon>
        <taxon>Scytosiphonaceae</taxon>
        <taxon>Scytosiphon</taxon>
    </lineage>
</organism>
<dbReference type="GO" id="GO:0005634">
    <property type="term" value="C:nucleus"/>
    <property type="evidence" value="ECO:0007669"/>
    <property type="project" value="TreeGrafter"/>
</dbReference>
<feature type="domain" description="BZIP" evidence="6">
    <location>
        <begin position="22"/>
        <end position="65"/>
    </location>
</feature>
<feature type="compositionally biased region" description="Basic and acidic residues" evidence="4">
    <location>
        <begin position="24"/>
        <end position="33"/>
    </location>
</feature>
<accession>A0A126WZL6</accession>
<dbReference type="CDD" id="cd14809">
    <property type="entry name" value="bZIP_AUREO-like"/>
    <property type="match status" value="1"/>
</dbReference>
<feature type="domain" description="PAS" evidence="5">
    <location>
        <begin position="104"/>
        <end position="177"/>
    </location>
</feature>
<dbReference type="InterPro" id="IPR035965">
    <property type="entry name" value="PAS-like_dom_sf"/>
</dbReference>
<dbReference type="InterPro" id="IPR046347">
    <property type="entry name" value="bZIP_sf"/>
</dbReference>
<keyword evidence="1" id="KW-0285">Flavoprotein</keyword>
<evidence type="ECO:0000256" key="4">
    <source>
        <dbReference type="SAM" id="MobiDB-lite"/>
    </source>
</evidence>
<dbReference type="GO" id="GO:0003700">
    <property type="term" value="F:DNA-binding transcription factor activity"/>
    <property type="evidence" value="ECO:0007669"/>
    <property type="project" value="InterPro"/>
</dbReference>
<dbReference type="PANTHER" id="PTHR47429:SF2">
    <property type="entry name" value="PROTEIN TWIN LOV 1"/>
    <property type="match status" value="1"/>
</dbReference>
<keyword evidence="3" id="KW-0157">Chromophore</keyword>
<dbReference type="NCBIfam" id="TIGR00229">
    <property type="entry name" value="sensory_box"/>
    <property type="match status" value="1"/>
</dbReference>
<feature type="compositionally biased region" description="Acidic residues" evidence="4">
    <location>
        <begin position="234"/>
        <end position="261"/>
    </location>
</feature>
<sequence length="261" mass="29133">MMGKRGSGTGKRPRQGGRNMTEQQRLDRRERNREHAKRSRVRKKFLLESLQKSVTSLQEENEKLRGAIRANLGAEEAKELLAQTESSSLIASKPGDATKVLDDPDYSLVKALQTAQQNFVITDPTLPDNPIVFASQGFLELTGYTLDQVLGRNCRFLQGPDTDPKAVEKIRKAIEKGMDTSVCLRNYRVDGAMFWNQFFIAALRDSEGAVINYVGVQCKVDEDFVRAVQRTEGEEAEGDGEEDEEEDEDGQSDADDKDAIG</sequence>
<evidence type="ECO:0000313" key="7">
    <source>
        <dbReference type="EMBL" id="AML77500.1"/>
    </source>
</evidence>
<dbReference type="PROSITE" id="PS50112">
    <property type="entry name" value="PAS"/>
    <property type="match status" value="1"/>
</dbReference>
<dbReference type="EMBL" id="KU699573">
    <property type="protein sequence ID" value="AML77500.1"/>
    <property type="molecule type" value="mRNA"/>
</dbReference>
<dbReference type="InterPro" id="IPR000014">
    <property type="entry name" value="PAS"/>
</dbReference>
<dbReference type="SMART" id="SM00338">
    <property type="entry name" value="BRLZ"/>
    <property type="match status" value="1"/>
</dbReference>
<dbReference type="Pfam" id="PF07716">
    <property type="entry name" value="bZIP_2"/>
    <property type="match status" value="1"/>
</dbReference>
<dbReference type="Gene3D" id="1.20.5.170">
    <property type="match status" value="1"/>
</dbReference>
<feature type="region of interest" description="Disordered" evidence="4">
    <location>
        <begin position="229"/>
        <end position="261"/>
    </location>
</feature>
<proteinExistence type="evidence at transcript level"/>
<dbReference type="AlphaFoldDB" id="A0A126WZL6"/>
<evidence type="ECO:0000259" key="6">
    <source>
        <dbReference type="PROSITE" id="PS50217"/>
    </source>
</evidence>
<dbReference type="PANTHER" id="PTHR47429">
    <property type="entry name" value="PROTEIN TWIN LOV 1"/>
    <property type="match status" value="1"/>
</dbReference>
<feature type="region of interest" description="Disordered" evidence="4">
    <location>
        <begin position="1"/>
        <end position="40"/>
    </location>
</feature>
<dbReference type="SUPFAM" id="SSF55785">
    <property type="entry name" value="PYP-like sensor domain (PAS domain)"/>
    <property type="match status" value="1"/>
</dbReference>
<evidence type="ECO:0000256" key="2">
    <source>
        <dbReference type="ARBA" id="ARBA00022643"/>
    </source>
</evidence>
<dbReference type="SUPFAM" id="SSF57959">
    <property type="entry name" value="Leucine zipper domain"/>
    <property type="match status" value="1"/>
</dbReference>
<evidence type="ECO:0000256" key="1">
    <source>
        <dbReference type="ARBA" id="ARBA00022630"/>
    </source>
</evidence>
<evidence type="ECO:0000259" key="5">
    <source>
        <dbReference type="PROSITE" id="PS50112"/>
    </source>
</evidence>
<dbReference type="Pfam" id="PF13426">
    <property type="entry name" value="PAS_9"/>
    <property type="match status" value="1"/>
</dbReference>
<dbReference type="InterPro" id="IPR004827">
    <property type="entry name" value="bZIP"/>
</dbReference>
<name>A0A126WZL6_SCYLO</name>
<protein>
    <submittedName>
        <fullName evidence="7">Putative LOV domain-containing protein</fullName>
    </submittedName>
</protein>
<dbReference type="Gene3D" id="3.30.450.20">
    <property type="entry name" value="PAS domain"/>
    <property type="match status" value="1"/>
</dbReference>
<reference evidence="7" key="1">
    <citation type="journal article" date="2016" name="Proc. Natl. Acad. Sci. U.S.A.">
        <title>Functional and topological diversity of LOV domain photoreceptors.</title>
        <authorList>
            <person name="Glantz S.T."/>
            <person name="Carpenter E.J."/>
            <person name="Melkonian M."/>
            <person name="Gardner K.H."/>
            <person name="Boyden E.S."/>
            <person name="Wong G.K."/>
            <person name="Chow B.Y."/>
        </authorList>
    </citation>
    <scope>NUCLEOTIDE SEQUENCE</scope>
    <source>
        <strain evidence="7">JCXF_2070317</strain>
    </source>
</reference>
<dbReference type="CDD" id="cd00130">
    <property type="entry name" value="PAS"/>
    <property type="match status" value="1"/>
</dbReference>
<dbReference type="PROSITE" id="PS50217">
    <property type="entry name" value="BZIP"/>
    <property type="match status" value="1"/>
</dbReference>
<keyword evidence="2" id="KW-0288">FMN</keyword>
<evidence type="ECO:0000256" key="3">
    <source>
        <dbReference type="ARBA" id="ARBA00022991"/>
    </source>
</evidence>
<dbReference type="SMART" id="SM00091">
    <property type="entry name" value="PAS"/>
    <property type="match status" value="1"/>
</dbReference>